<keyword evidence="2" id="KW-0812">Transmembrane</keyword>
<keyword evidence="3" id="KW-0732">Signal</keyword>
<proteinExistence type="predicted"/>
<protein>
    <submittedName>
        <fullName evidence="4">Uncharacterized protein</fullName>
    </submittedName>
</protein>
<sequence>MMPLPWRTVLRFLVASFLVLQVLGQNSVQTFGWKFRTDFVSTNLPSCFNFPIVVFPNLKNATAGNYSGTPPYYMMAFPEGGQPITSLIGTDNNTLSWTPQHPIGTKLILQLVDSLGNTGGTSGSVFEVVANPDTTNCIAPSPPQDFTISSNITQGGSLQTCQPWRLNINGGQPPYTVVLDARNSPVLTNITVPPTDNAVVFINRADPNTVLFAAVVDSLGRWATGTPFVSTFGSTNVDCIGFGTITDSQSDLNQQEAERRAAQASKRRTSIIVGVVVSIVLLLLIAGAVGTWLYVRKKKRGVRHEEAVLDVTPRQFVESGSAGQVLSINNFMDTSTITTPSPMKGSFITPESHGLPYVVEPFGHDTLSIDTSTRLSTSGAGSAVSPSGGANLQSRPSFANFPATSVRRSKAQEAAQEGMSETNHTILSRSSMPSGSSGQPVWPARSGSLQGAGMSDAGEPELIYQHRDAGQVVRELPPPYIAPPDTTAESSTAEGPERRTT</sequence>
<keyword evidence="2" id="KW-0472">Membrane</keyword>
<keyword evidence="5" id="KW-1185">Reference proteome</keyword>
<name>A0AAD5W333_9AGAR</name>
<organism evidence="4 5">
    <name type="scientific">Leucocoprinus birnbaumii</name>
    <dbReference type="NCBI Taxonomy" id="56174"/>
    <lineage>
        <taxon>Eukaryota</taxon>
        <taxon>Fungi</taxon>
        <taxon>Dikarya</taxon>
        <taxon>Basidiomycota</taxon>
        <taxon>Agaricomycotina</taxon>
        <taxon>Agaricomycetes</taxon>
        <taxon>Agaricomycetidae</taxon>
        <taxon>Agaricales</taxon>
        <taxon>Agaricineae</taxon>
        <taxon>Agaricaceae</taxon>
        <taxon>Leucocoprinus</taxon>
    </lineage>
</organism>
<evidence type="ECO:0000256" key="1">
    <source>
        <dbReference type="SAM" id="MobiDB-lite"/>
    </source>
</evidence>
<feature type="chain" id="PRO_5042002113" evidence="3">
    <location>
        <begin position="25"/>
        <end position="501"/>
    </location>
</feature>
<comment type="caution">
    <text evidence="4">The sequence shown here is derived from an EMBL/GenBank/DDBJ whole genome shotgun (WGS) entry which is preliminary data.</text>
</comment>
<evidence type="ECO:0000313" key="4">
    <source>
        <dbReference type="EMBL" id="KAJ3577010.1"/>
    </source>
</evidence>
<accession>A0AAD5W333</accession>
<feature type="region of interest" description="Disordered" evidence="1">
    <location>
        <begin position="373"/>
        <end position="501"/>
    </location>
</feature>
<feature type="signal peptide" evidence="3">
    <location>
        <begin position="1"/>
        <end position="24"/>
    </location>
</feature>
<keyword evidence="2" id="KW-1133">Transmembrane helix</keyword>
<dbReference type="AlphaFoldDB" id="A0AAD5W333"/>
<reference evidence="4" key="1">
    <citation type="submission" date="2022-07" db="EMBL/GenBank/DDBJ databases">
        <title>Genome Sequence of Leucocoprinus birnbaumii.</title>
        <authorList>
            <person name="Buettner E."/>
        </authorList>
    </citation>
    <scope>NUCLEOTIDE SEQUENCE</scope>
    <source>
        <strain evidence="4">VT141</strain>
    </source>
</reference>
<evidence type="ECO:0000256" key="2">
    <source>
        <dbReference type="SAM" id="Phobius"/>
    </source>
</evidence>
<evidence type="ECO:0000313" key="5">
    <source>
        <dbReference type="Proteomes" id="UP001213000"/>
    </source>
</evidence>
<feature type="compositionally biased region" description="Low complexity" evidence="1">
    <location>
        <begin position="428"/>
        <end position="437"/>
    </location>
</feature>
<dbReference type="EMBL" id="JANIEX010000001">
    <property type="protein sequence ID" value="KAJ3577010.1"/>
    <property type="molecule type" value="Genomic_DNA"/>
</dbReference>
<feature type="transmembrane region" description="Helical" evidence="2">
    <location>
        <begin position="271"/>
        <end position="295"/>
    </location>
</feature>
<evidence type="ECO:0000256" key="3">
    <source>
        <dbReference type="SAM" id="SignalP"/>
    </source>
</evidence>
<feature type="compositionally biased region" description="Low complexity" evidence="1">
    <location>
        <begin position="378"/>
        <end position="390"/>
    </location>
</feature>
<dbReference type="Proteomes" id="UP001213000">
    <property type="component" value="Unassembled WGS sequence"/>
</dbReference>
<gene>
    <name evidence="4" type="ORF">NP233_g18</name>
</gene>